<keyword evidence="3" id="KW-1185">Reference proteome</keyword>
<dbReference type="Gramene" id="mRNA:HanXRQr2_Chr04g0183291">
    <property type="protein sequence ID" value="mRNA:HanXRQr2_Chr04g0183291"/>
    <property type="gene ID" value="HanXRQr2_Chr04g0183291"/>
</dbReference>
<dbReference type="PANTHER" id="PTHR34797:SF12">
    <property type="entry name" value="ATG8-INTERACTING PROTEIN 1_2"/>
    <property type="match status" value="1"/>
</dbReference>
<comment type="caution">
    <text evidence="2">The sequence shown here is derived from an EMBL/GenBank/DDBJ whole genome shotgun (WGS) entry which is preliminary data.</text>
</comment>
<evidence type="ECO:0000313" key="2">
    <source>
        <dbReference type="EMBL" id="KAF5811605.1"/>
    </source>
</evidence>
<dbReference type="AlphaFoldDB" id="A0A9K3JAG7"/>
<evidence type="ECO:0000256" key="1">
    <source>
        <dbReference type="SAM" id="MobiDB-lite"/>
    </source>
</evidence>
<evidence type="ECO:0000313" key="3">
    <source>
        <dbReference type="Proteomes" id="UP000215914"/>
    </source>
</evidence>
<dbReference type="EMBL" id="MNCJ02000319">
    <property type="protein sequence ID" value="KAF5811605.1"/>
    <property type="molecule type" value="Genomic_DNA"/>
</dbReference>
<organism evidence="2 3">
    <name type="scientific">Helianthus annuus</name>
    <name type="common">Common sunflower</name>
    <dbReference type="NCBI Taxonomy" id="4232"/>
    <lineage>
        <taxon>Eukaryota</taxon>
        <taxon>Viridiplantae</taxon>
        <taxon>Streptophyta</taxon>
        <taxon>Embryophyta</taxon>
        <taxon>Tracheophyta</taxon>
        <taxon>Spermatophyta</taxon>
        <taxon>Magnoliopsida</taxon>
        <taxon>eudicotyledons</taxon>
        <taxon>Gunneridae</taxon>
        <taxon>Pentapetalae</taxon>
        <taxon>asterids</taxon>
        <taxon>campanulids</taxon>
        <taxon>Asterales</taxon>
        <taxon>Asteraceae</taxon>
        <taxon>Asteroideae</taxon>
        <taxon>Heliantheae alliance</taxon>
        <taxon>Heliantheae</taxon>
        <taxon>Helianthus</taxon>
    </lineage>
</organism>
<proteinExistence type="predicted"/>
<dbReference type="PANTHER" id="PTHR34797">
    <property type="entry name" value="ATG8-INTERACTING PROTEIN 2"/>
    <property type="match status" value="1"/>
</dbReference>
<gene>
    <name evidence="2" type="ORF">HanXRQr2_Chr04g0183291</name>
</gene>
<dbReference type="OrthoDB" id="604034at2759"/>
<accession>A0A9K3JAG7</accession>
<feature type="region of interest" description="Disordered" evidence="1">
    <location>
        <begin position="165"/>
        <end position="192"/>
    </location>
</feature>
<dbReference type="Proteomes" id="UP000215914">
    <property type="component" value="Unassembled WGS sequence"/>
</dbReference>
<reference evidence="2" key="1">
    <citation type="journal article" date="2017" name="Nature">
        <title>The sunflower genome provides insights into oil metabolism, flowering and Asterid evolution.</title>
        <authorList>
            <person name="Badouin H."/>
            <person name="Gouzy J."/>
            <person name="Grassa C.J."/>
            <person name="Murat F."/>
            <person name="Staton S.E."/>
            <person name="Cottret L."/>
            <person name="Lelandais-Briere C."/>
            <person name="Owens G.L."/>
            <person name="Carrere S."/>
            <person name="Mayjonade B."/>
            <person name="Legrand L."/>
            <person name="Gill N."/>
            <person name="Kane N.C."/>
            <person name="Bowers J.E."/>
            <person name="Hubner S."/>
            <person name="Bellec A."/>
            <person name="Berard A."/>
            <person name="Berges H."/>
            <person name="Blanchet N."/>
            <person name="Boniface M.C."/>
            <person name="Brunel D."/>
            <person name="Catrice O."/>
            <person name="Chaidir N."/>
            <person name="Claudel C."/>
            <person name="Donnadieu C."/>
            <person name="Faraut T."/>
            <person name="Fievet G."/>
            <person name="Helmstetter N."/>
            <person name="King M."/>
            <person name="Knapp S.J."/>
            <person name="Lai Z."/>
            <person name="Le Paslier M.C."/>
            <person name="Lippi Y."/>
            <person name="Lorenzon L."/>
            <person name="Mandel J.R."/>
            <person name="Marage G."/>
            <person name="Marchand G."/>
            <person name="Marquand E."/>
            <person name="Bret-Mestries E."/>
            <person name="Morien E."/>
            <person name="Nambeesan S."/>
            <person name="Nguyen T."/>
            <person name="Pegot-Espagnet P."/>
            <person name="Pouilly N."/>
            <person name="Raftis F."/>
            <person name="Sallet E."/>
            <person name="Schiex T."/>
            <person name="Thomas J."/>
            <person name="Vandecasteele C."/>
            <person name="Vares D."/>
            <person name="Vear F."/>
            <person name="Vautrin S."/>
            <person name="Crespi M."/>
            <person name="Mangin B."/>
            <person name="Burke J.M."/>
            <person name="Salse J."/>
            <person name="Munos S."/>
            <person name="Vincourt P."/>
            <person name="Rieseberg L.H."/>
            <person name="Langlade N.B."/>
        </authorList>
    </citation>
    <scope>NUCLEOTIDE SEQUENCE</scope>
    <source>
        <tissue evidence="2">Leaves</tissue>
    </source>
</reference>
<dbReference type="InterPro" id="IPR040304">
    <property type="entry name" value="ATG8-IP-1/2"/>
</dbReference>
<reference evidence="2" key="2">
    <citation type="submission" date="2020-06" db="EMBL/GenBank/DDBJ databases">
        <title>Helianthus annuus Genome sequencing and assembly Release 2.</title>
        <authorList>
            <person name="Gouzy J."/>
            <person name="Langlade N."/>
            <person name="Munos S."/>
        </authorList>
    </citation>
    <scope>NUCLEOTIDE SEQUENCE</scope>
    <source>
        <tissue evidence="2">Leaves</tissue>
    </source>
</reference>
<name>A0A9K3JAG7_HELAN</name>
<protein>
    <submittedName>
        <fullName evidence="2">ATG8-interacting protein 1/2</fullName>
    </submittedName>
</protein>
<sequence length="294" mass="32679">MAEKDEAQVNTTRGADWEVVTLTASAYAASPGGSIPEVKHEEKSEVIDKDNTETSNALFMSGHFVYPPRQNENAKSEPEMTEIFENLVAKDDGSVSVKDLGGEFESSIKEEENWDLRKLTEMGFTENTSLNLAGKEESIYDSPTLHSLHNEVTMGALNLDDETGAFDESVHSSDPALDSNTQNLPSKEDDHLDNHDGSGYTVWLKKQAVCFYAHAKETNTLWSVVAAAAVMGIVIIGHKWHQEKWQVFRHEWKSRTPDEKIRMMAGPLARFKYAIIGGQQQHDFSIGGGIYGEL</sequence>